<proteinExistence type="predicted"/>
<evidence type="ECO:0000313" key="1">
    <source>
        <dbReference type="EMBL" id="GAH11010.1"/>
    </source>
</evidence>
<dbReference type="EMBL" id="BART01029811">
    <property type="protein sequence ID" value="GAH11010.1"/>
    <property type="molecule type" value="Genomic_DNA"/>
</dbReference>
<organism evidence="1">
    <name type="scientific">marine sediment metagenome</name>
    <dbReference type="NCBI Taxonomy" id="412755"/>
    <lineage>
        <taxon>unclassified sequences</taxon>
        <taxon>metagenomes</taxon>
        <taxon>ecological metagenomes</taxon>
    </lineage>
</organism>
<name>X1DS07_9ZZZZ</name>
<sequence>MSIENMKVTWLTDDTIRACATFRDYADEITDPPTQLIIYYDPEGLARGTASHGTMNPGSISLGHWCNDFVIPVAGPTGDWKLSWRVTYTAGGGTFPVREIAYFKVAAP</sequence>
<reference evidence="1" key="1">
    <citation type="journal article" date="2014" name="Front. Microbiol.">
        <title>High frequency of phylogenetically diverse reductive dehalogenase-homologous genes in deep subseafloor sedimentary metagenomes.</title>
        <authorList>
            <person name="Kawai M."/>
            <person name="Futagami T."/>
            <person name="Toyoda A."/>
            <person name="Takaki Y."/>
            <person name="Nishi S."/>
            <person name="Hori S."/>
            <person name="Arai W."/>
            <person name="Tsubouchi T."/>
            <person name="Morono Y."/>
            <person name="Uchiyama I."/>
            <person name="Ito T."/>
            <person name="Fujiyama A."/>
            <person name="Inagaki F."/>
            <person name="Takami H."/>
        </authorList>
    </citation>
    <scope>NUCLEOTIDE SEQUENCE</scope>
    <source>
        <strain evidence="1">Expedition CK06-06</strain>
    </source>
</reference>
<protein>
    <submittedName>
        <fullName evidence="1">Uncharacterized protein</fullName>
    </submittedName>
</protein>
<accession>X1DS07</accession>
<dbReference type="AlphaFoldDB" id="X1DS07"/>
<gene>
    <name evidence="1" type="ORF">S01H4_52218</name>
</gene>
<comment type="caution">
    <text evidence="1">The sequence shown here is derived from an EMBL/GenBank/DDBJ whole genome shotgun (WGS) entry which is preliminary data.</text>
</comment>